<dbReference type="Pfam" id="PF03281">
    <property type="entry name" value="Mab-21"/>
    <property type="match status" value="1"/>
</dbReference>
<evidence type="ECO:0000256" key="1">
    <source>
        <dbReference type="ARBA" id="ARBA00001946"/>
    </source>
</evidence>
<protein>
    <submittedName>
        <fullName evidence="12">Uncharacterized protein</fullName>
    </submittedName>
</protein>
<comment type="similarity">
    <text evidence="2">Belongs to the mab-21 family.</text>
</comment>
<accession>A0A8S2TGF4</accession>
<evidence type="ECO:0000256" key="6">
    <source>
        <dbReference type="ARBA" id="ARBA00022741"/>
    </source>
</evidence>
<dbReference type="Proteomes" id="UP000677228">
    <property type="component" value="Unassembled WGS sequence"/>
</dbReference>
<dbReference type="EMBL" id="CAJOBA010055012">
    <property type="protein sequence ID" value="CAF4279747.1"/>
    <property type="molecule type" value="Genomic_DNA"/>
</dbReference>
<dbReference type="EMBL" id="CAJNOK010033051">
    <property type="protein sequence ID" value="CAF1490516.1"/>
    <property type="molecule type" value="Genomic_DNA"/>
</dbReference>
<dbReference type="PANTHER" id="PTHR10656:SF42">
    <property type="entry name" value="CYCLIC GMP-AMP SYNTHASE-LIKE PROTEIN-RELATED"/>
    <property type="match status" value="1"/>
</dbReference>
<name>A0A8S2TGF4_9BILA</name>
<evidence type="ECO:0000256" key="8">
    <source>
        <dbReference type="ARBA" id="ARBA00022842"/>
    </source>
</evidence>
<evidence type="ECO:0000256" key="5">
    <source>
        <dbReference type="ARBA" id="ARBA00022723"/>
    </source>
</evidence>
<dbReference type="AlphaFoldDB" id="A0A8S2TGF4"/>
<evidence type="ECO:0000259" key="9">
    <source>
        <dbReference type="Pfam" id="PF03281"/>
    </source>
</evidence>
<dbReference type="PANTHER" id="PTHR10656">
    <property type="entry name" value="CELL FATE DETERMINING PROTEIN MAB21-RELATED"/>
    <property type="match status" value="1"/>
</dbReference>
<dbReference type="InterPro" id="IPR046906">
    <property type="entry name" value="Mab-21_HhH/H2TH-like"/>
</dbReference>
<evidence type="ECO:0000256" key="2">
    <source>
        <dbReference type="ARBA" id="ARBA00008307"/>
    </source>
</evidence>
<keyword evidence="5" id="KW-0479">Metal-binding</keyword>
<comment type="caution">
    <text evidence="12">The sequence shown here is derived from an EMBL/GenBank/DDBJ whole genome shotgun (WGS) entry which is preliminary data.</text>
</comment>
<keyword evidence="7" id="KW-0067">ATP-binding</keyword>
<dbReference type="SMART" id="SM01265">
    <property type="entry name" value="Mab-21"/>
    <property type="match status" value="1"/>
</dbReference>
<reference evidence="12" key="1">
    <citation type="submission" date="2021-02" db="EMBL/GenBank/DDBJ databases">
        <authorList>
            <person name="Nowell W R."/>
        </authorList>
    </citation>
    <scope>NUCLEOTIDE SEQUENCE</scope>
</reference>
<dbReference type="GO" id="GO:0046872">
    <property type="term" value="F:metal ion binding"/>
    <property type="evidence" value="ECO:0007669"/>
    <property type="project" value="UniProtKB-KW"/>
</dbReference>
<dbReference type="GO" id="GO:0005524">
    <property type="term" value="F:ATP binding"/>
    <property type="evidence" value="ECO:0007669"/>
    <property type="project" value="UniProtKB-KW"/>
</dbReference>
<dbReference type="Gene3D" id="1.10.1410.40">
    <property type="match status" value="1"/>
</dbReference>
<dbReference type="InterPro" id="IPR046903">
    <property type="entry name" value="Mab-21-like_nuc_Trfase"/>
</dbReference>
<dbReference type="Proteomes" id="UP000682733">
    <property type="component" value="Unassembled WGS sequence"/>
</dbReference>
<evidence type="ECO:0000313" key="12">
    <source>
        <dbReference type="EMBL" id="CAF4279747.1"/>
    </source>
</evidence>
<evidence type="ECO:0000256" key="3">
    <source>
        <dbReference type="ARBA" id="ARBA00022679"/>
    </source>
</evidence>
<dbReference type="GO" id="GO:0016779">
    <property type="term" value="F:nucleotidyltransferase activity"/>
    <property type="evidence" value="ECO:0007669"/>
    <property type="project" value="UniProtKB-KW"/>
</dbReference>
<evidence type="ECO:0000259" key="10">
    <source>
        <dbReference type="Pfam" id="PF20266"/>
    </source>
</evidence>
<proteinExistence type="inferred from homology"/>
<keyword evidence="6" id="KW-0547">Nucleotide-binding</keyword>
<evidence type="ECO:0000256" key="7">
    <source>
        <dbReference type="ARBA" id="ARBA00022840"/>
    </source>
</evidence>
<evidence type="ECO:0000256" key="4">
    <source>
        <dbReference type="ARBA" id="ARBA00022695"/>
    </source>
</evidence>
<keyword evidence="3" id="KW-0808">Transferase</keyword>
<keyword evidence="4" id="KW-0548">Nucleotidyltransferase</keyword>
<gene>
    <name evidence="11" type="ORF">OVA965_LOCUS36474</name>
    <name evidence="12" type="ORF">TMI583_LOCUS37484</name>
</gene>
<dbReference type="InterPro" id="IPR024810">
    <property type="entry name" value="MAB21L/cGLR"/>
</dbReference>
<comment type="cofactor">
    <cofactor evidence="1">
        <name>Mg(2+)</name>
        <dbReference type="ChEBI" id="CHEBI:18420"/>
    </cofactor>
</comment>
<organism evidence="12 13">
    <name type="scientific">Didymodactylos carnosus</name>
    <dbReference type="NCBI Taxonomy" id="1234261"/>
    <lineage>
        <taxon>Eukaryota</taxon>
        <taxon>Metazoa</taxon>
        <taxon>Spiralia</taxon>
        <taxon>Gnathifera</taxon>
        <taxon>Rotifera</taxon>
        <taxon>Eurotatoria</taxon>
        <taxon>Bdelloidea</taxon>
        <taxon>Philodinida</taxon>
        <taxon>Philodinidae</taxon>
        <taxon>Didymodactylos</taxon>
    </lineage>
</organism>
<dbReference type="Pfam" id="PF20266">
    <property type="entry name" value="Mab-21_C"/>
    <property type="match status" value="1"/>
</dbReference>
<sequence length="721" mass="83450">MNHPLYFLAGSFVEGQGYAKQFAPNLDKLQDVDLMHVVGEIDSNNELIPIDANVPGYIYVRWNGAKLASLPYTFNDKQQCRLINGFVMKQVHVNSFKDEPTITDSKTSTDKVSVEYRSGTDFNHPYLNGVTIKQNLEFIETLRQQSNYKEHIHKLQENFKNMYSSIQYGPYTEPIISVIQKHMPYVAPIMNMQMGPRIYNLIAPVFDIRLTNGDYRKAQALLNFFEKYKFFMCGKSYYTNIINQARDKEKADVDFVVCLKLNFWPPDIQPFLKRLQARRESLYELIKNEYMHVVPKWSKLTPASSQEFEFRYSFSAIELILAKNRTQKEQILNGIARSIYYKYLYKRTELTSYFVKTTVLWMCETLMPSADHHLTNSTFARRWIDYACQLLHSGVCPHYFLENINLFESYTRQQLNNAYEILKTDVNIHDNSMLTTSEQLKYNFDFDSDFEADISEKDGAVIDGCQRIEEFASNSNSQLELKEDYKKLKRIWPHLDQKTSITDMNEEDHEMFAVIEMFVIFFLLSLSDGTDEQNWLKWKKLFLDYNDQCTSQESICDENISSQTICQFAMDLTASINLIKSTYDNCIKPKATTESLWSFHQNTASPIALNLRQSYQCCVNLLNDALNSDTQSNRILPLMNNILQSSPTTILENHPQGPVATHGLHETEQWLKLFTELAFDSEPVKSMLQQTGLINEETDQTISSAKTAATASVESQVCSIS</sequence>
<evidence type="ECO:0000313" key="11">
    <source>
        <dbReference type="EMBL" id="CAF1490516.1"/>
    </source>
</evidence>
<feature type="domain" description="Mab-21-like nucleotidyltransferase" evidence="9">
    <location>
        <begin position="246"/>
        <end position="321"/>
    </location>
</feature>
<evidence type="ECO:0000313" key="13">
    <source>
        <dbReference type="Proteomes" id="UP000682733"/>
    </source>
</evidence>
<feature type="domain" description="Mab-21-like HhH/H2TH-like" evidence="10">
    <location>
        <begin position="347"/>
        <end position="422"/>
    </location>
</feature>
<keyword evidence="8" id="KW-0460">Magnesium</keyword>